<sequence length="503" mass="55492">MTEIKALEWYASSMTNDIGDKTTRYGASPMTNVFYWIFEGSNGFILPGRGTFPTVEAAQEAAHDEWSRRVRSCLVDISTPPARDAKIEALEKENATLKAGIKRLSDEEELINETGRDGMLSAVHIGARLAEAEELARAMEAEANQMREVSISHRNRAEALEESLKTVLASLVATTSLIIRAEDLKVKPSKAVASDKMFTQMLKDYDKATIAGRAALSTPPAAAVTGKGESELLERQVTSAHIIVGRMKQTEARDEALRNLDRAQDFLRRAVEANDAKPDADEEMYEIGKRDGYEEAVQEIDRLTGGDGEYRYCTDHDPDRHTPDPAAMIQRIVDRFEVLNMLDEAHADGRDLPDDALSASPSPVDSRDGLIERLVKALEIASDEILTMYRTWIADDYEAMPPKNSLPGKAYYAARAALSLPRERRRQEGQRMKVALVCDECDGTGERDWLSGAKCYACNGTGIEPDECPECCGSGIEFVAAGHGNINEEPCFYCDGTGNRRPA</sequence>
<dbReference type="CDD" id="cd10719">
    <property type="entry name" value="DnaJ_zf"/>
    <property type="match status" value="1"/>
</dbReference>
<evidence type="ECO:0000256" key="1">
    <source>
        <dbReference type="SAM" id="Coils"/>
    </source>
</evidence>
<accession>A0A178XZX2</accession>
<organism evidence="2 3">
    <name type="scientific">Sinorhizobium glycinis</name>
    <dbReference type="NCBI Taxonomy" id="1472378"/>
    <lineage>
        <taxon>Bacteria</taxon>
        <taxon>Pseudomonadati</taxon>
        <taxon>Pseudomonadota</taxon>
        <taxon>Alphaproteobacteria</taxon>
        <taxon>Hyphomicrobiales</taxon>
        <taxon>Rhizobiaceae</taxon>
        <taxon>Sinorhizobium/Ensifer group</taxon>
        <taxon>Sinorhizobium</taxon>
    </lineage>
</organism>
<evidence type="ECO:0000313" key="3">
    <source>
        <dbReference type="Proteomes" id="UP000094025"/>
    </source>
</evidence>
<keyword evidence="3" id="KW-1185">Reference proteome</keyword>
<protein>
    <submittedName>
        <fullName evidence="2">Uncharacterized protein</fullName>
    </submittedName>
</protein>
<dbReference type="STRING" id="1472378.AU381_00250"/>
<comment type="caution">
    <text evidence="2">The sequence shown here is derived from an EMBL/GenBank/DDBJ whole genome shotgun (WGS) entry which is preliminary data.</text>
</comment>
<dbReference type="EMBL" id="LPUX01000053">
    <property type="protein sequence ID" value="OAP40392.1"/>
    <property type="molecule type" value="Genomic_DNA"/>
</dbReference>
<evidence type="ECO:0000313" key="2">
    <source>
        <dbReference type="EMBL" id="OAP40392.1"/>
    </source>
</evidence>
<proteinExistence type="predicted"/>
<dbReference type="SUPFAM" id="SSF57938">
    <property type="entry name" value="DnaJ/Hsp40 cysteine-rich domain"/>
    <property type="match status" value="1"/>
</dbReference>
<dbReference type="InterPro" id="IPR001305">
    <property type="entry name" value="HSP_DnaJ_Cys-rich_dom"/>
</dbReference>
<dbReference type="GO" id="GO:0031072">
    <property type="term" value="F:heat shock protein binding"/>
    <property type="evidence" value="ECO:0007669"/>
    <property type="project" value="InterPro"/>
</dbReference>
<dbReference type="AlphaFoldDB" id="A0A178XZX2"/>
<dbReference type="InterPro" id="IPR036410">
    <property type="entry name" value="HSP_DnaJ_Cys-rich_dom_sf"/>
</dbReference>
<dbReference type="Proteomes" id="UP000094025">
    <property type="component" value="Unassembled WGS sequence"/>
</dbReference>
<feature type="coiled-coil region" evidence="1">
    <location>
        <begin position="87"/>
        <end position="149"/>
    </location>
</feature>
<dbReference type="RefSeq" id="WP_064240709.1">
    <property type="nucleotide sequence ID" value="NZ_LPUX01000053.1"/>
</dbReference>
<reference evidence="2 3" key="1">
    <citation type="journal article" date="2016" name="Int. J. Syst. Evol. Microbiol.">
        <title>Ensifer glycinis sp. nov., an novel rhizobial species associated with Glycine spp.</title>
        <authorList>
            <person name="Yan H."/>
            <person name="Yan J."/>
            <person name="Sui X.H."/>
            <person name="Wang E.T."/>
            <person name="Chen W.X."/>
            <person name="Zhang X.X."/>
            <person name="Chen W.F."/>
        </authorList>
    </citation>
    <scope>NUCLEOTIDE SEQUENCE [LARGE SCALE GENOMIC DNA]</scope>
    <source>
        <strain evidence="2 3">CCBAU 23380</strain>
    </source>
</reference>
<gene>
    <name evidence="2" type="ORF">AU381_00250</name>
</gene>
<name>A0A178XZX2_9HYPH</name>
<keyword evidence="1" id="KW-0175">Coiled coil</keyword>
<dbReference type="GO" id="GO:0051082">
    <property type="term" value="F:unfolded protein binding"/>
    <property type="evidence" value="ECO:0007669"/>
    <property type="project" value="InterPro"/>
</dbReference>